<sequence>MTTYFSLEVSIILTLLAAAMWGSWMQISKHLNGYPISGIIFLMYGFSFLLIWGITLLVAPFLLEDGIVETTLHNRGTVLTILYGGGIMSLGLYFNLTVIGEVGLLLSTTISGGVGIVLGLITSIGEEGIPDKRFALPLIIITALVLLAAGFFCNKAAEMRDKELSCSEKKKGVVTGKVIFLMLLTAVLTNGWSVGTAAGTARGFAPVLTCAYMASGSFLSVGILLGIKFTVKGEWKKILCIGTSKQPIWLSAIAAFCHYGGNLISIYSMPAISATLSFLFGRTANVWTIFWGIFYREFSGISRRTKYLLWVGILLYFVGIAFLGIYQLG</sequence>
<dbReference type="Proteomes" id="UP000261023">
    <property type="component" value="Unassembled WGS sequence"/>
</dbReference>
<evidence type="ECO:0000313" key="2">
    <source>
        <dbReference type="EMBL" id="RGD67746.1"/>
    </source>
</evidence>
<protein>
    <submittedName>
        <fullName evidence="2">Uncharacterized protein</fullName>
    </submittedName>
</protein>
<evidence type="ECO:0000313" key="3">
    <source>
        <dbReference type="Proteomes" id="UP000261023"/>
    </source>
</evidence>
<feature type="transmembrane region" description="Helical" evidence="1">
    <location>
        <begin position="75"/>
        <end position="96"/>
    </location>
</feature>
<keyword evidence="1" id="KW-0472">Membrane</keyword>
<feature type="transmembrane region" description="Helical" evidence="1">
    <location>
        <begin position="174"/>
        <end position="192"/>
    </location>
</feature>
<dbReference type="RefSeq" id="WP_002604522.1">
    <property type="nucleotide sequence ID" value="NZ_CACRUH010000058.1"/>
</dbReference>
<feature type="transmembrane region" description="Helical" evidence="1">
    <location>
        <begin position="204"/>
        <end position="227"/>
    </location>
</feature>
<reference evidence="2 3" key="1">
    <citation type="submission" date="2018-08" db="EMBL/GenBank/DDBJ databases">
        <title>A genome reference for cultivated species of the human gut microbiota.</title>
        <authorList>
            <person name="Zou Y."/>
            <person name="Xue W."/>
            <person name="Luo G."/>
        </authorList>
    </citation>
    <scope>NUCLEOTIDE SEQUENCE [LARGE SCALE GENOMIC DNA]</scope>
    <source>
        <strain evidence="2 3">AF19-13AC</strain>
    </source>
</reference>
<feature type="transmembrane region" description="Helical" evidence="1">
    <location>
        <begin position="134"/>
        <end position="153"/>
    </location>
</feature>
<feature type="transmembrane region" description="Helical" evidence="1">
    <location>
        <begin position="39"/>
        <end position="63"/>
    </location>
</feature>
<keyword evidence="1" id="KW-0812">Transmembrane</keyword>
<organism evidence="2 3">
    <name type="scientific">Hungatella hathewayi</name>
    <dbReference type="NCBI Taxonomy" id="154046"/>
    <lineage>
        <taxon>Bacteria</taxon>
        <taxon>Bacillati</taxon>
        <taxon>Bacillota</taxon>
        <taxon>Clostridia</taxon>
        <taxon>Lachnospirales</taxon>
        <taxon>Lachnospiraceae</taxon>
        <taxon>Hungatella</taxon>
    </lineage>
</organism>
<feature type="transmembrane region" description="Helical" evidence="1">
    <location>
        <begin position="307"/>
        <end position="328"/>
    </location>
</feature>
<proteinExistence type="predicted"/>
<feature type="transmembrane region" description="Helical" evidence="1">
    <location>
        <begin position="248"/>
        <end position="268"/>
    </location>
</feature>
<accession>A0A3E3DFF6</accession>
<dbReference type="AlphaFoldDB" id="A0A3E3DFF6"/>
<dbReference type="OrthoDB" id="2082656at2"/>
<comment type="caution">
    <text evidence="2">The sequence shown here is derived from an EMBL/GenBank/DDBJ whole genome shotgun (WGS) entry which is preliminary data.</text>
</comment>
<feature type="transmembrane region" description="Helical" evidence="1">
    <location>
        <begin position="6"/>
        <end position="27"/>
    </location>
</feature>
<gene>
    <name evidence="2" type="ORF">DWX31_25875</name>
</gene>
<evidence type="ECO:0000256" key="1">
    <source>
        <dbReference type="SAM" id="Phobius"/>
    </source>
</evidence>
<feature type="transmembrane region" description="Helical" evidence="1">
    <location>
        <begin position="274"/>
        <end position="295"/>
    </location>
</feature>
<name>A0A3E3DFF6_9FIRM</name>
<dbReference type="EMBL" id="QTJW01000022">
    <property type="protein sequence ID" value="RGD67746.1"/>
    <property type="molecule type" value="Genomic_DNA"/>
</dbReference>
<keyword evidence="1" id="KW-1133">Transmembrane helix</keyword>
<feature type="transmembrane region" description="Helical" evidence="1">
    <location>
        <begin position="103"/>
        <end position="122"/>
    </location>
</feature>